<evidence type="ECO:0000313" key="1">
    <source>
        <dbReference type="EMBL" id="CAA7260618.1"/>
    </source>
</evidence>
<name>A0A8S0WWM9_CYCAE</name>
<sequence>MFCQVAAVDSDHDSDLVAVFPFKFDDDITIAHLKEFATNAIPMQLKMRAQGVIIHGVVSCAPIVSTQNVLFTKRTLSGMRTINSTLIEQDCTFLLDEFKLSDLQAIWNDLPPYSVFLIVLCSINASGPLASIEEEERSRPLSPFVRIADSIRRRTGSPSDEAKNDALCRTQQLSRIEAIYNGRPDTLTGPSISIFHPIFQTFRARLSKPFKNTDYSRQDFRAADTLLRKAAAYYADENDRRAALEHPIAHFLGRGAVTSTHRRSGRQTFIPDGSLDVKCGLFGEEDPGLWKMCKELTEIKNGAGLGGCDPMEQNEKDFVLVCIAPELKALRRVSCMPAFLIAIPGHSISISGAIYLDGVVSGNLLHYFPLVPPNASSCEIQAGYPSYRDQHVGLLVHTLRVLRGCLDELDLYYGQMEPLDVDKFPLLPAPHFQTFTPPISGPVQLRYLERCNTHFTRNPQAVFLAEATGGFLQQPTNCIVKFTAQYCKEAHELMFDEGVAAPLFHCKWEESVGMYVVITKYLEESEGASLSPEGLDKLRKALKMLHQKGFVYGDLRTPNIILDTNGHPRLIDFDWSGVAGEVQYPGNLNMDAGFPTGVKGCDFITAEHDWVMLKKYEESFTKKG</sequence>
<dbReference type="InterPro" id="IPR011009">
    <property type="entry name" value="Kinase-like_dom_sf"/>
</dbReference>
<reference evidence="1 2" key="1">
    <citation type="submission" date="2020-01" db="EMBL/GenBank/DDBJ databases">
        <authorList>
            <person name="Gupta K D."/>
        </authorList>
    </citation>
    <scope>NUCLEOTIDE SEQUENCE [LARGE SCALE GENOMIC DNA]</scope>
</reference>
<dbReference type="EMBL" id="CACVBS010000030">
    <property type="protein sequence ID" value="CAA7260618.1"/>
    <property type="molecule type" value="Genomic_DNA"/>
</dbReference>
<protein>
    <recommendedName>
        <fullName evidence="3">Protein kinase domain-containing protein</fullName>
    </recommendedName>
</protein>
<accession>A0A8S0WWM9</accession>
<proteinExistence type="predicted"/>
<dbReference type="Proteomes" id="UP000467700">
    <property type="component" value="Unassembled WGS sequence"/>
</dbReference>
<keyword evidence="2" id="KW-1185">Reference proteome</keyword>
<dbReference type="AlphaFoldDB" id="A0A8S0WWM9"/>
<comment type="caution">
    <text evidence="1">The sequence shown here is derived from an EMBL/GenBank/DDBJ whole genome shotgun (WGS) entry which is preliminary data.</text>
</comment>
<dbReference type="OrthoDB" id="3250441at2759"/>
<dbReference type="SUPFAM" id="SSF56112">
    <property type="entry name" value="Protein kinase-like (PK-like)"/>
    <property type="match status" value="1"/>
</dbReference>
<gene>
    <name evidence="1" type="ORF">AAE3_LOCUS3010</name>
</gene>
<dbReference type="Gene3D" id="1.10.510.10">
    <property type="entry name" value="Transferase(Phosphotransferase) domain 1"/>
    <property type="match status" value="1"/>
</dbReference>
<organism evidence="1 2">
    <name type="scientific">Cyclocybe aegerita</name>
    <name type="common">Black poplar mushroom</name>
    <name type="synonym">Agrocybe aegerita</name>
    <dbReference type="NCBI Taxonomy" id="1973307"/>
    <lineage>
        <taxon>Eukaryota</taxon>
        <taxon>Fungi</taxon>
        <taxon>Dikarya</taxon>
        <taxon>Basidiomycota</taxon>
        <taxon>Agaricomycotina</taxon>
        <taxon>Agaricomycetes</taxon>
        <taxon>Agaricomycetidae</taxon>
        <taxon>Agaricales</taxon>
        <taxon>Agaricineae</taxon>
        <taxon>Bolbitiaceae</taxon>
        <taxon>Cyclocybe</taxon>
    </lineage>
</organism>
<evidence type="ECO:0008006" key="3">
    <source>
        <dbReference type="Google" id="ProtNLM"/>
    </source>
</evidence>
<evidence type="ECO:0000313" key="2">
    <source>
        <dbReference type="Proteomes" id="UP000467700"/>
    </source>
</evidence>